<protein>
    <submittedName>
        <fullName evidence="2">Uncharacterized protein</fullName>
    </submittedName>
</protein>
<reference evidence="2" key="1">
    <citation type="submission" date="2016-11" db="UniProtKB">
        <authorList>
            <consortium name="WormBaseParasite"/>
        </authorList>
    </citation>
    <scope>IDENTIFICATION</scope>
</reference>
<organism evidence="1 2">
    <name type="scientific">Heterorhabditis bacteriophora</name>
    <name type="common">Entomopathogenic nematode worm</name>
    <dbReference type="NCBI Taxonomy" id="37862"/>
    <lineage>
        <taxon>Eukaryota</taxon>
        <taxon>Metazoa</taxon>
        <taxon>Ecdysozoa</taxon>
        <taxon>Nematoda</taxon>
        <taxon>Chromadorea</taxon>
        <taxon>Rhabditida</taxon>
        <taxon>Rhabditina</taxon>
        <taxon>Rhabditomorpha</taxon>
        <taxon>Strongyloidea</taxon>
        <taxon>Heterorhabditidae</taxon>
        <taxon>Heterorhabditis</taxon>
    </lineage>
</organism>
<keyword evidence="1" id="KW-1185">Reference proteome</keyword>
<dbReference type="WBParaSite" id="Hba_14639">
    <property type="protein sequence ID" value="Hba_14639"/>
    <property type="gene ID" value="Hba_14639"/>
</dbReference>
<evidence type="ECO:0000313" key="2">
    <source>
        <dbReference type="WBParaSite" id="Hba_14639"/>
    </source>
</evidence>
<name>A0A1I7XAU7_HETBA</name>
<dbReference type="AlphaFoldDB" id="A0A1I7XAU7"/>
<dbReference type="Proteomes" id="UP000095283">
    <property type="component" value="Unplaced"/>
</dbReference>
<sequence length="149" mass="16353">MTPSGQTALGCQKAPEAALHLETSKIIPHLLPKGRWEKSTEAKPRLKKTLNNGEKNSPINLHCSESSKLTFQVHRILPFAGSTVVCFTNSRNHHLSLLRTSTGSAQIQIISYYLLAEKTKNEPAEIGTVAPPLEHSHLPLGQDDLIMKA</sequence>
<accession>A0A1I7XAU7</accession>
<proteinExistence type="predicted"/>
<evidence type="ECO:0000313" key="1">
    <source>
        <dbReference type="Proteomes" id="UP000095283"/>
    </source>
</evidence>